<evidence type="ECO:0000313" key="14">
    <source>
        <dbReference type="EMBL" id="SET04214.1"/>
    </source>
</evidence>
<comment type="subcellular location">
    <subcellularLocation>
        <location evidence="1 10">Cytoplasm</location>
    </subcellularLocation>
</comment>
<dbReference type="HAMAP" id="MF_01808">
    <property type="entry name" value="Recomb_XerC_XerD"/>
    <property type="match status" value="1"/>
</dbReference>
<dbReference type="PANTHER" id="PTHR30349:SF81">
    <property type="entry name" value="TYROSINE RECOMBINASE XERC"/>
    <property type="match status" value="1"/>
</dbReference>
<evidence type="ECO:0000256" key="2">
    <source>
        <dbReference type="ARBA" id="ARBA00010450"/>
    </source>
</evidence>
<name>A0A1I0BBM9_9FIRM</name>
<dbReference type="InterPro" id="IPR004107">
    <property type="entry name" value="Integrase_SAM-like_N"/>
</dbReference>
<evidence type="ECO:0000313" key="13">
    <source>
        <dbReference type="EMBL" id="GFI41852.1"/>
    </source>
</evidence>
<organism evidence="14 15">
    <name type="scientific">Thomasclavelia cocleata</name>
    <dbReference type="NCBI Taxonomy" id="69824"/>
    <lineage>
        <taxon>Bacteria</taxon>
        <taxon>Bacillati</taxon>
        <taxon>Bacillota</taxon>
        <taxon>Erysipelotrichia</taxon>
        <taxon>Erysipelotrichales</taxon>
        <taxon>Coprobacillaceae</taxon>
        <taxon>Thomasclavelia</taxon>
    </lineage>
</organism>
<comment type="function">
    <text evidence="10">Site-specific tyrosine recombinase, which acts by catalyzing the cutting and rejoining of the recombining DNA molecules. The XerC-XerD complex is essential to convert dimers of the bacterial chromosome into monomers to permit their segregation at cell division. It also contributes to the segregational stability of plasmids.</text>
</comment>
<sequence>MVIIEAINEYRQYLIVEKGLSKNTVIAYISDLKKFSIYLNDSFQINKIEELSKEHIRLYLKELGKTNTSASITRKLVSLRMFFNFLIKEKIIDVNIISNFDLPKINKKLPVILSTTEMQEILETIKINDHISCRNRCMLELMYATGLRVSELINLNVSSINLYMGYIKVVGKGDKERIVPIGEIAKIILDVYLNQYRDKFIKKESSLLFFNNHGNKLSREEFYIILKQVINKTSINKKISPHTIRHSFATHLLENGADLRSIQELLGHSDISTTTIYTHISNQKIKNEYQQFHPRMKKKDDSIE</sequence>
<proteinExistence type="inferred from homology"/>
<dbReference type="PANTHER" id="PTHR30349">
    <property type="entry name" value="PHAGE INTEGRASE-RELATED"/>
    <property type="match status" value="1"/>
</dbReference>
<evidence type="ECO:0000259" key="12">
    <source>
        <dbReference type="PROSITE" id="PS51900"/>
    </source>
</evidence>
<keyword evidence="5 10" id="KW-0159">Chromosome partition</keyword>
<evidence type="ECO:0000256" key="9">
    <source>
        <dbReference type="ARBA" id="ARBA00023306"/>
    </source>
</evidence>
<keyword evidence="4 10" id="KW-0132">Cell division</keyword>
<dbReference type="PROSITE" id="PS51898">
    <property type="entry name" value="TYR_RECOMBINASE"/>
    <property type="match status" value="1"/>
</dbReference>
<dbReference type="InterPro" id="IPR044068">
    <property type="entry name" value="CB"/>
</dbReference>
<dbReference type="InterPro" id="IPR013762">
    <property type="entry name" value="Integrase-like_cat_sf"/>
</dbReference>
<evidence type="ECO:0000256" key="4">
    <source>
        <dbReference type="ARBA" id="ARBA00022618"/>
    </source>
</evidence>
<feature type="domain" description="Core-binding (CB)" evidence="12">
    <location>
        <begin position="1"/>
        <end position="87"/>
    </location>
</feature>
<evidence type="ECO:0000256" key="10">
    <source>
        <dbReference type="HAMAP-Rule" id="MF_01808"/>
    </source>
</evidence>
<keyword evidence="15" id="KW-1185">Reference proteome</keyword>
<reference evidence="15" key="2">
    <citation type="submission" date="2016-10" db="EMBL/GenBank/DDBJ databases">
        <authorList>
            <person name="Varghese N."/>
            <person name="Submissions S."/>
        </authorList>
    </citation>
    <scope>NUCLEOTIDE SEQUENCE [LARGE SCALE GENOMIC DNA]</scope>
    <source>
        <strain evidence="15">DSM 1551</strain>
    </source>
</reference>
<reference evidence="13 16" key="3">
    <citation type="journal article" date="2020" name="Microbiome">
        <title>Single-cell genomics of uncultured bacteria reveals dietary fiber responders in the mouse gut microbiota.</title>
        <authorList>
            <person name="Chijiiwa R."/>
            <person name="Hosokawa M."/>
            <person name="Kogawa M."/>
            <person name="Nishikawa Y."/>
            <person name="Ide K."/>
            <person name="Sakanashi C."/>
            <person name="Takahashi K."/>
            <person name="Takeyama H."/>
        </authorList>
    </citation>
    <scope>NUCLEOTIDE SEQUENCE [LARGE SCALE GENOMIC DNA]</scope>
    <source>
        <strain evidence="13">IMSAGC_017</strain>
    </source>
</reference>
<dbReference type="Proteomes" id="UP000198558">
    <property type="component" value="Unassembled WGS sequence"/>
</dbReference>
<dbReference type="InterPro" id="IPR023009">
    <property type="entry name" value="Tyrosine_recombinase_XerC/XerD"/>
</dbReference>
<evidence type="ECO:0000313" key="16">
    <source>
        <dbReference type="Proteomes" id="UP000490821"/>
    </source>
</evidence>
<dbReference type="Proteomes" id="UP000490821">
    <property type="component" value="Unassembled WGS sequence"/>
</dbReference>
<dbReference type="NCBIfam" id="TIGR02225">
    <property type="entry name" value="recomb_XerD"/>
    <property type="match status" value="1"/>
</dbReference>
<dbReference type="EMBL" id="BLMI01000234">
    <property type="protein sequence ID" value="GFI41852.1"/>
    <property type="molecule type" value="Genomic_DNA"/>
</dbReference>
<evidence type="ECO:0000256" key="6">
    <source>
        <dbReference type="ARBA" id="ARBA00022908"/>
    </source>
</evidence>
<comment type="similarity">
    <text evidence="10">Belongs to the 'phage' integrase family. XerC subfamily.</text>
</comment>
<comment type="subunit">
    <text evidence="10">Forms a cyclic heterotetrameric complex composed of two molecules of XerC and two molecules of XerD.</text>
</comment>
<dbReference type="InterPro" id="IPR002104">
    <property type="entry name" value="Integrase_catalytic"/>
</dbReference>
<dbReference type="GO" id="GO:0007059">
    <property type="term" value="P:chromosome segregation"/>
    <property type="evidence" value="ECO:0007669"/>
    <property type="project" value="UniProtKB-UniRule"/>
</dbReference>
<dbReference type="Gene3D" id="1.10.443.10">
    <property type="entry name" value="Intergrase catalytic core"/>
    <property type="match status" value="1"/>
</dbReference>
<feature type="active site" evidence="10">
    <location>
        <position position="172"/>
    </location>
</feature>
<dbReference type="SUPFAM" id="SSF56349">
    <property type="entry name" value="DNA breaking-rejoining enzymes"/>
    <property type="match status" value="1"/>
</dbReference>
<dbReference type="RefSeq" id="WP_092351287.1">
    <property type="nucleotide sequence ID" value="NZ_BLMI01000234.1"/>
</dbReference>
<evidence type="ECO:0000256" key="7">
    <source>
        <dbReference type="ARBA" id="ARBA00023125"/>
    </source>
</evidence>
<dbReference type="AlphaFoldDB" id="A0A1I0BBM9"/>
<dbReference type="GO" id="GO:0003677">
    <property type="term" value="F:DNA binding"/>
    <property type="evidence" value="ECO:0007669"/>
    <property type="project" value="UniProtKB-UniRule"/>
</dbReference>
<keyword evidence="6 10" id="KW-0229">DNA integration</keyword>
<comment type="similarity">
    <text evidence="2">Belongs to the 'phage' integrase family. XerD subfamily.</text>
</comment>
<feature type="active site" evidence="10">
    <location>
        <position position="245"/>
    </location>
</feature>
<dbReference type="GO" id="GO:0005737">
    <property type="term" value="C:cytoplasm"/>
    <property type="evidence" value="ECO:0007669"/>
    <property type="project" value="UniProtKB-SubCell"/>
</dbReference>
<feature type="active site" evidence="10">
    <location>
        <position position="148"/>
    </location>
</feature>
<feature type="active site" description="O-(3'-phospho-DNA)-tyrosine intermediate" evidence="10">
    <location>
        <position position="277"/>
    </location>
</feature>
<dbReference type="PROSITE" id="PS51900">
    <property type="entry name" value="CB"/>
    <property type="match status" value="1"/>
</dbReference>
<dbReference type="NCBIfam" id="NF040815">
    <property type="entry name" value="recomb_XerA_Arch"/>
    <property type="match status" value="1"/>
</dbReference>
<keyword evidence="3 10" id="KW-0963">Cytoplasm</keyword>
<dbReference type="Pfam" id="PF00589">
    <property type="entry name" value="Phage_integrase"/>
    <property type="match status" value="1"/>
</dbReference>
<dbReference type="InterPro" id="IPR011010">
    <property type="entry name" value="DNA_brk_join_enz"/>
</dbReference>
<feature type="domain" description="Tyr recombinase" evidence="11">
    <location>
        <begin position="108"/>
        <end position="290"/>
    </location>
</feature>
<dbReference type="OrthoDB" id="283809at2"/>
<evidence type="ECO:0000256" key="8">
    <source>
        <dbReference type="ARBA" id="ARBA00023172"/>
    </source>
</evidence>
<dbReference type="InterPro" id="IPR050090">
    <property type="entry name" value="Tyrosine_recombinase_XerCD"/>
</dbReference>
<accession>A0A1I0BBM9</accession>
<dbReference type="Pfam" id="PF02899">
    <property type="entry name" value="Phage_int_SAM_1"/>
    <property type="match status" value="1"/>
</dbReference>
<gene>
    <name evidence="13" type="primary">xerD_2</name>
    <name evidence="10" type="synonym">xerC</name>
    <name evidence="13" type="ORF">IMSAGC017_01897</name>
    <name evidence="14" type="ORF">SAMN04489758_10150</name>
</gene>
<dbReference type="GO" id="GO:0051301">
    <property type="term" value="P:cell division"/>
    <property type="evidence" value="ECO:0007669"/>
    <property type="project" value="UniProtKB-KW"/>
</dbReference>
<dbReference type="NCBIfam" id="NF001399">
    <property type="entry name" value="PRK00283.1"/>
    <property type="match status" value="1"/>
</dbReference>
<evidence type="ECO:0000259" key="11">
    <source>
        <dbReference type="PROSITE" id="PS51898"/>
    </source>
</evidence>
<dbReference type="InterPro" id="IPR010998">
    <property type="entry name" value="Integrase_recombinase_N"/>
</dbReference>
<evidence type="ECO:0000256" key="3">
    <source>
        <dbReference type="ARBA" id="ARBA00022490"/>
    </source>
</evidence>
<dbReference type="GeneID" id="78287098"/>
<reference evidence="14" key="1">
    <citation type="submission" date="2016-10" db="EMBL/GenBank/DDBJ databases">
        <authorList>
            <person name="de Groot N.N."/>
        </authorList>
    </citation>
    <scope>NUCLEOTIDE SEQUENCE [LARGE SCALE GENOMIC DNA]</scope>
    <source>
        <strain evidence="14">DSM 1551</strain>
    </source>
</reference>
<dbReference type="GO" id="GO:0009037">
    <property type="term" value="F:tyrosine-based site-specific recombinase activity"/>
    <property type="evidence" value="ECO:0007669"/>
    <property type="project" value="UniProtKB-UniRule"/>
</dbReference>
<evidence type="ECO:0000256" key="1">
    <source>
        <dbReference type="ARBA" id="ARBA00004496"/>
    </source>
</evidence>
<dbReference type="GO" id="GO:0006313">
    <property type="term" value="P:DNA transposition"/>
    <property type="evidence" value="ECO:0007669"/>
    <property type="project" value="UniProtKB-UniRule"/>
</dbReference>
<keyword evidence="9 10" id="KW-0131">Cell cycle</keyword>
<protein>
    <recommendedName>
        <fullName evidence="10">Tyrosine recombinase XerC</fullName>
    </recommendedName>
</protein>
<feature type="active site" evidence="10">
    <location>
        <position position="242"/>
    </location>
</feature>
<dbReference type="InterPro" id="IPR011932">
    <property type="entry name" value="Recomb_XerD"/>
</dbReference>
<keyword evidence="8 10" id="KW-0233">DNA recombination</keyword>
<keyword evidence="7 10" id="KW-0238">DNA-binding</keyword>
<evidence type="ECO:0000313" key="15">
    <source>
        <dbReference type="Proteomes" id="UP000198558"/>
    </source>
</evidence>
<dbReference type="EMBL" id="FOIN01000001">
    <property type="protein sequence ID" value="SET04214.1"/>
    <property type="molecule type" value="Genomic_DNA"/>
</dbReference>
<evidence type="ECO:0000256" key="5">
    <source>
        <dbReference type="ARBA" id="ARBA00022829"/>
    </source>
</evidence>
<dbReference type="CDD" id="cd00798">
    <property type="entry name" value="INT_XerDC_C"/>
    <property type="match status" value="1"/>
</dbReference>
<feature type="active site" evidence="10">
    <location>
        <position position="268"/>
    </location>
</feature>
<dbReference type="Gene3D" id="1.10.150.130">
    <property type="match status" value="1"/>
</dbReference>